<reference evidence="8 9" key="1">
    <citation type="submission" date="2013-08" db="EMBL/GenBank/DDBJ databases">
        <title>The genome sequence of Knoellia sinensis.</title>
        <authorList>
            <person name="Zhu W."/>
            <person name="Wang G."/>
        </authorList>
    </citation>
    <scope>NUCLEOTIDE SEQUENCE [LARGE SCALE GENOMIC DNA]</scope>
    <source>
        <strain evidence="8 9">KCTC 19936</strain>
    </source>
</reference>
<dbReference type="Pfam" id="PF04542">
    <property type="entry name" value="Sigma70_r2"/>
    <property type="match status" value="1"/>
</dbReference>
<dbReference type="InterPro" id="IPR013325">
    <property type="entry name" value="RNA_pol_sigma_r2"/>
</dbReference>
<dbReference type="Gene3D" id="1.10.10.10">
    <property type="entry name" value="Winged helix-like DNA-binding domain superfamily/Winged helix DNA-binding domain"/>
    <property type="match status" value="1"/>
</dbReference>
<dbReference type="CDD" id="cd06171">
    <property type="entry name" value="Sigma70_r4"/>
    <property type="match status" value="1"/>
</dbReference>
<gene>
    <name evidence="8" type="ORF">N802_02220</name>
</gene>
<dbReference type="eggNOG" id="COG1595">
    <property type="taxonomic scope" value="Bacteria"/>
</dbReference>
<dbReference type="GO" id="GO:0006352">
    <property type="term" value="P:DNA-templated transcription initiation"/>
    <property type="evidence" value="ECO:0007669"/>
    <property type="project" value="InterPro"/>
</dbReference>
<dbReference type="PANTHER" id="PTHR43133:SF50">
    <property type="entry name" value="ECF RNA POLYMERASE SIGMA FACTOR SIGM"/>
    <property type="match status" value="1"/>
</dbReference>
<dbReference type="NCBIfam" id="TIGR02937">
    <property type="entry name" value="sigma70-ECF"/>
    <property type="match status" value="1"/>
</dbReference>
<dbReference type="NCBIfam" id="TIGR02983">
    <property type="entry name" value="SigE-fam_strep"/>
    <property type="match status" value="1"/>
</dbReference>
<dbReference type="InterPro" id="IPR007627">
    <property type="entry name" value="RNA_pol_sigma70_r2"/>
</dbReference>
<evidence type="ECO:0000256" key="3">
    <source>
        <dbReference type="ARBA" id="ARBA00023082"/>
    </source>
</evidence>
<dbReference type="InterPro" id="IPR039425">
    <property type="entry name" value="RNA_pol_sigma-70-like"/>
</dbReference>
<dbReference type="InterPro" id="IPR013324">
    <property type="entry name" value="RNA_pol_sigma_r3/r4-like"/>
</dbReference>
<dbReference type="PANTHER" id="PTHR43133">
    <property type="entry name" value="RNA POLYMERASE ECF-TYPE SIGMA FACTO"/>
    <property type="match status" value="1"/>
</dbReference>
<organism evidence="8 9">
    <name type="scientific">Knoellia sinensis KCTC 19936</name>
    <dbReference type="NCBI Taxonomy" id="1385520"/>
    <lineage>
        <taxon>Bacteria</taxon>
        <taxon>Bacillati</taxon>
        <taxon>Actinomycetota</taxon>
        <taxon>Actinomycetes</taxon>
        <taxon>Micrococcales</taxon>
        <taxon>Intrasporangiaceae</taxon>
        <taxon>Knoellia</taxon>
    </lineage>
</organism>
<feature type="domain" description="RNA polymerase sigma factor 70 region 4 type 2" evidence="7">
    <location>
        <begin position="106"/>
        <end position="156"/>
    </location>
</feature>
<evidence type="ECO:0000259" key="7">
    <source>
        <dbReference type="Pfam" id="PF08281"/>
    </source>
</evidence>
<dbReference type="InterPro" id="IPR014325">
    <property type="entry name" value="RNA_pol_sigma-E_actinobac"/>
</dbReference>
<dbReference type="InterPro" id="IPR013249">
    <property type="entry name" value="RNA_pol_sigma70_r4_t2"/>
</dbReference>
<dbReference type="Gene3D" id="1.10.1740.10">
    <property type="match status" value="1"/>
</dbReference>
<evidence type="ECO:0000259" key="6">
    <source>
        <dbReference type="Pfam" id="PF04542"/>
    </source>
</evidence>
<name>A0A0A0JCH9_9MICO</name>
<evidence type="ECO:0000256" key="5">
    <source>
        <dbReference type="ARBA" id="ARBA00023163"/>
    </source>
</evidence>
<keyword evidence="5" id="KW-0804">Transcription</keyword>
<accession>A0A0A0JCH9</accession>
<keyword evidence="3" id="KW-0731">Sigma factor</keyword>
<dbReference type="STRING" id="1385520.N802_02220"/>
<dbReference type="GO" id="GO:0003677">
    <property type="term" value="F:DNA binding"/>
    <property type="evidence" value="ECO:0007669"/>
    <property type="project" value="UniProtKB-KW"/>
</dbReference>
<dbReference type="AlphaFoldDB" id="A0A0A0JCH9"/>
<comment type="similarity">
    <text evidence="1">Belongs to the sigma-70 factor family. ECF subfamily.</text>
</comment>
<keyword evidence="9" id="KW-1185">Reference proteome</keyword>
<proteinExistence type="inferred from homology"/>
<evidence type="ECO:0000256" key="2">
    <source>
        <dbReference type="ARBA" id="ARBA00023015"/>
    </source>
</evidence>
<dbReference type="Pfam" id="PF08281">
    <property type="entry name" value="Sigma70_r4_2"/>
    <property type="match status" value="1"/>
</dbReference>
<keyword evidence="4" id="KW-0238">DNA-binding</keyword>
<dbReference type="Proteomes" id="UP000030002">
    <property type="component" value="Unassembled WGS sequence"/>
</dbReference>
<sequence>MVPPDAEAYLDVALPRLLGIALSLTGHRQDAEDLVQDCVAKVLVSWSKVQRATTPDAYVRTIMVNTFLSRRRRRSSSEFVSHDTVTADHRRVTASSESQVVERDHLWQVLTKLPPRERAVVVLRYYEDLPDAAIADILGCSPGAVRVTAHRAKAKLRTFLEPPPHAVRAGQSGPVAEVRA</sequence>
<evidence type="ECO:0000256" key="4">
    <source>
        <dbReference type="ARBA" id="ARBA00023125"/>
    </source>
</evidence>
<evidence type="ECO:0000313" key="9">
    <source>
        <dbReference type="Proteomes" id="UP000030002"/>
    </source>
</evidence>
<keyword evidence="2" id="KW-0805">Transcription regulation</keyword>
<protein>
    <submittedName>
        <fullName evidence="8">RNA polymerase sigma24 factor</fullName>
    </submittedName>
</protein>
<evidence type="ECO:0000256" key="1">
    <source>
        <dbReference type="ARBA" id="ARBA00010641"/>
    </source>
</evidence>
<dbReference type="InterPro" id="IPR014284">
    <property type="entry name" value="RNA_pol_sigma-70_dom"/>
</dbReference>
<comment type="caution">
    <text evidence="8">The sequence shown here is derived from an EMBL/GenBank/DDBJ whole genome shotgun (WGS) entry which is preliminary data.</text>
</comment>
<dbReference type="EMBL" id="AVPJ01000001">
    <property type="protein sequence ID" value="KGN34873.1"/>
    <property type="molecule type" value="Genomic_DNA"/>
</dbReference>
<dbReference type="SUPFAM" id="SSF88659">
    <property type="entry name" value="Sigma3 and sigma4 domains of RNA polymerase sigma factors"/>
    <property type="match status" value="1"/>
</dbReference>
<evidence type="ECO:0000313" key="8">
    <source>
        <dbReference type="EMBL" id="KGN34873.1"/>
    </source>
</evidence>
<dbReference type="GO" id="GO:0016987">
    <property type="term" value="F:sigma factor activity"/>
    <property type="evidence" value="ECO:0007669"/>
    <property type="project" value="UniProtKB-KW"/>
</dbReference>
<feature type="domain" description="RNA polymerase sigma-70 region 2" evidence="6">
    <location>
        <begin position="14"/>
        <end position="75"/>
    </location>
</feature>
<dbReference type="SUPFAM" id="SSF88946">
    <property type="entry name" value="Sigma2 domain of RNA polymerase sigma factors"/>
    <property type="match status" value="1"/>
</dbReference>
<dbReference type="InterPro" id="IPR036388">
    <property type="entry name" value="WH-like_DNA-bd_sf"/>
</dbReference>